<reference evidence="4" key="1">
    <citation type="journal article" date="2014" name="Proc. Natl. Acad. Sci. U.S.A.">
        <title>Extensive sampling of basidiomycete genomes demonstrates inadequacy of the white-rot/brown-rot paradigm for wood decay fungi.</title>
        <authorList>
            <person name="Riley R."/>
            <person name="Salamov A.A."/>
            <person name="Brown D.W."/>
            <person name="Nagy L.G."/>
            <person name="Floudas D."/>
            <person name="Held B.W."/>
            <person name="Levasseur A."/>
            <person name="Lombard V."/>
            <person name="Morin E."/>
            <person name="Otillar R."/>
            <person name="Lindquist E.A."/>
            <person name="Sun H."/>
            <person name="LaButti K.M."/>
            <person name="Schmutz J."/>
            <person name="Jabbour D."/>
            <person name="Luo H."/>
            <person name="Baker S.E."/>
            <person name="Pisabarro A.G."/>
            <person name="Walton J.D."/>
            <person name="Blanchette R.A."/>
            <person name="Henrissat B."/>
            <person name="Martin F."/>
            <person name="Cullen D."/>
            <person name="Hibbett D.S."/>
            <person name="Grigoriev I.V."/>
        </authorList>
    </citation>
    <scope>NUCLEOTIDE SEQUENCE [LARGE SCALE GENOMIC DNA]</scope>
    <source>
        <strain evidence="4">PC15</strain>
    </source>
</reference>
<feature type="domain" description="Opioid growth factor receptor (OGFr) conserved" evidence="2">
    <location>
        <begin position="21"/>
        <end position="212"/>
    </location>
</feature>
<comment type="similarity">
    <text evidence="1">Belongs to the opioid growth factor receptor family.</text>
</comment>
<organism evidence="3 4">
    <name type="scientific">Pleurotus ostreatus (strain PC15)</name>
    <name type="common">Oyster mushroom</name>
    <dbReference type="NCBI Taxonomy" id="1137138"/>
    <lineage>
        <taxon>Eukaryota</taxon>
        <taxon>Fungi</taxon>
        <taxon>Dikarya</taxon>
        <taxon>Basidiomycota</taxon>
        <taxon>Agaricomycotina</taxon>
        <taxon>Agaricomycetes</taxon>
        <taxon>Agaricomycetidae</taxon>
        <taxon>Agaricales</taxon>
        <taxon>Pleurotineae</taxon>
        <taxon>Pleurotaceae</taxon>
        <taxon>Pleurotus</taxon>
    </lineage>
</organism>
<dbReference type="InParanoid" id="A0A067NPJ9"/>
<dbReference type="Proteomes" id="UP000027073">
    <property type="component" value="Unassembled WGS sequence"/>
</dbReference>
<dbReference type="EMBL" id="KL198010">
    <property type="protein sequence ID" value="KDQ25566.1"/>
    <property type="molecule type" value="Genomic_DNA"/>
</dbReference>
<name>A0A067NPJ9_PLEO1</name>
<accession>A0A067NPJ9</accession>
<dbReference type="HOGENOM" id="CLU_032134_2_0_1"/>
<dbReference type="InterPro" id="IPR039574">
    <property type="entry name" value="OGFr"/>
</dbReference>
<evidence type="ECO:0000313" key="4">
    <source>
        <dbReference type="Proteomes" id="UP000027073"/>
    </source>
</evidence>
<dbReference type="Pfam" id="PF04664">
    <property type="entry name" value="OGFr_N"/>
    <property type="match status" value="1"/>
</dbReference>
<evidence type="ECO:0000256" key="1">
    <source>
        <dbReference type="ARBA" id="ARBA00010365"/>
    </source>
</evidence>
<dbReference type="AlphaFoldDB" id="A0A067NPJ9"/>
<dbReference type="InterPro" id="IPR006757">
    <property type="entry name" value="OGF_rcpt"/>
</dbReference>
<dbReference type="GO" id="GO:0016020">
    <property type="term" value="C:membrane"/>
    <property type="evidence" value="ECO:0007669"/>
    <property type="project" value="InterPro"/>
</dbReference>
<sequence length="247" mass="29151">MPVPRDVQLFLDEYPGEVDDPSQSANLEFYTNKKRCAPDNLLIEEIHDKWSGDYETLERNHGFIQWLFPIQEHGMNYRSQPLQRHEIRAIKSNPEAISRILGSYRLMLDFYGMRLVSKETGMLSRTLPPRNYAARYKNLCRSTHNNLRISRILKCLSEFGLERLNAGFLLHVLNEQSEHGELNTYSIRSSMDSWWANCIRNEDERNWICQTIREVRSNVNPLVFTRDMYESALQRREIKGSFKEETS</sequence>
<evidence type="ECO:0000259" key="2">
    <source>
        <dbReference type="Pfam" id="PF04664"/>
    </source>
</evidence>
<dbReference type="VEuPathDB" id="FungiDB:PLEOSDRAFT_1045509"/>
<evidence type="ECO:0000313" key="3">
    <source>
        <dbReference type="EMBL" id="KDQ25566.1"/>
    </source>
</evidence>
<gene>
    <name evidence="3" type="ORF">PLEOSDRAFT_1045509</name>
</gene>
<protein>
    <recommendedName>
        <fullName evidence="2">Opioid growth factor receptor (OGFr) conserved domain-containing protein</fullName>
    </recommendedName>
</protein>
<dbReference type="PANTHER" id="PTHR14015:SF2">
    <property type="entry name" value="OPIOID GROWTH FACTOR RECEPTOR (OGFR) CONSERVED DOMAIN-CONTAINING PROTEIN"/>
    <property type="match status" value="1"/>
</dbReference>
<proteinExistence type="inferred from homology"/>
<dbReference type="OrthoDB" id="9030204at2759"/>
<dbReference type="GO" id="GO:0140625">
    <property type="term" value="F:opioid growth factor receptor activity"/>
    <property type="evidence" value="ECO:0007669"/>
    <property type="project" value="InterPro"/>
</dbReference>
<dbReference type="PANTHER" id="PTHR14015">
    <property type="entry name" value="OPIOID GROWTH FACTOR RECEPTOR OGFR ZETA-TYPE OPIOID RECEPTOR"/>
    <property type="match status" value="1"/>
</dbReference>